<name>A0A078S8W9_BACUN</name>
<dbReference type="EMBL" id="JNHN01000103">
    <property type="protein sequence ID" value="KDS56309.1"/>
    <property type="molecule type" value="Genomic_DNA"/>
</dbReference>
<comment type="caution">
    <text evidence="1">The sequence shown here is derived from an EMBL/GenBank/DDBJ whole genome shotgun (WGS) entry which is preliminary data.</text>
</comment>
<dbReference type="Proteomes" id="UP000028013">
    <property type="component" value="Unassembled WGS sequence"/>
</dbReference>
<evidence type="ECO:0000313" key="2">
    <source>
        <dbReference type="Proteomes" id="UP000028013"/>
    </source>
</evidence>
<proteinExistence type="predicted"/>
<accession>A0A078S8W9</accession>
<sequence length="37" mass="4500">MDFYTKVKYCFYFSIMNEAFDVFVVQSTLKTILNFVF</sequence>
<dbReference type="AlphaFoldDB" id="A0A078S8W9"/>
<organism evidence="1 2">
    <name type="scientific">Bacteroides uniformis str. 3978 T3 ii</name>
    <dbReference type="NCBI Taxonomy" id="1339349"/>
    <lineage>
        <taxon>Bacteria</taxon>
        <taxon>Pseudomonadati</taxon>
        <taxon>Bacteroidota</taxon>
        <taxon>Bacteroidia</taxon>
        <taxon>Bacteroidales</taxon>
        <taxon>Bacteroidaceae</taxon>
        <taxon>Bacteroides</taxon>
    </lineage>
</organism>
<gene>
    <name evidence="1" type="ORF">M094_4123</name>
</gene>
<evidence type="ECO:0000313" key="1">
    <source>
        <dbReference type="EMBL" id="KDS56309.1"/>
    </source>
</evidence>
<protein>
    <submittedName>
        <fullName evidence="1">Uncharacterized protein</fullName>
    </submittedName>
</protein>
<reference evidence="1 2" key="1">
    <citation type="submission" date="2014-04" db="EMBL/GenBank/DDBJ databases">
        <authorList>
            <person name="Sears C."/>
            <person name="Carroll K."/>
            <person name="Sack B.R."/>
            <person name="Qadri F."/>
            <person name="Myers L.L."/>
            <person name="Chung G.-T."/>
            <person name="Escheverria P."/>
            <person name="Fraser C.M."/>
            <person name="Sadzewicz L."/>
            <person name="Shefchek K.A."/>
            <person name="Tallon L."/>
            <person name="Das S.P."/>
            <person name="Daugherty S."/>
            <person name="Mongodin E.F."/>
        </authorList>
    </citation>
    <scope>NUCLEOTIDE SEQUENCE [LARGE SCALE GENOMIC DNA]</scope>
    <source>
        <strain evidence="1 2">3978 T3 ii</strain>
    </source>
</reference>